<dbReference type="RefSeq" id="WP_146072104.1">
    <property type="nucleotide sequence ID" value="NZ_FNVA01000003.1"/>
</dbReference>
<proteinExistence type="predicted"/>
<dbReference type="Proteomes" id="UP000236728">
    <property type="component" value="Unassembled WGS sequence"/>
</dbReference>
<name>A0A1H5Y6F8_9BACT</name>
<dbReference type="OrthoDB" id="123516at2"/>
<keyword evidence="1" id="KW-0732">Signal</keyword>
<feature type="signal peptide" evidence="1">
    <location>
        <begin position="1"/>
        <end position="23"/>
    </location>
</feature>
<gene>
    <name evidence="2" type="ORF">SAMN05421819_2147</name>
</gene>
<evidence type="ECO:0000256" key="1">
    <source>
        <dbReference type="SAM" id="SignalP"/>
    </source>
</evidence>
<feature type="chain" id="PRO_5009290198" evidence="1">
    <location>
        <begin position="24"/>
        <end position="1342"/>
    </location>
</feature>
<dbReference type="EMBL" id="FNVA01000003">
    <property type="protein sequence ID" value="SEG19574.1"/>
    <property type="molecule type" value="Genomic_DNA"/>
</dbReference>
<evidence type="ECO:0000313" key="3">
    <source>
        <dbReference type="Proteomes" id="UP000236728"/>
    </source>
</evidence>
<reference evidence="2 3" key="1">
    <citation type="submission" date="2016-10" db="EMBL/GenBank/DDBJ databases">
        <authorList>
            <person name="de Groot N.N."/>
        </authorList>
    </citation>
    <scope>NUCLEOTIDE SEQUENCE [LARGE SCALE GENOMIC DNA]</scope>
    <source>
        <strain evidence="2 3">DSM 22489</strain>
    </source>
</reference>
<evidence type="ECO:0000313" key="2">
    <source>
        <dbReference type="EMBL" id="SEG19574.1"/>
    </source>
</evidence>
<keyword evidence="3" id="KW-1185">Reference proteome</keyword>
<organism evidence="2 3">
    <name type="scientific">Bryocella elongata</name>
    <dbReference type="NCBI Taxonomy" id="863522"/>
    <lineage>
        <taxon>Bacteria</taxon>
        <taxon>Pseudomonadati</taxon>
        <taxon>Acidobacteriota</taxon>
        <taxon>Terriglobia</taxon>
        <taxon>Terriglobales</taxon>
        <taxon>Acidobacteriaceae</taxon>
        <taxon>Bryocella</taxon>
    </lineage>
</organism>
<accession>A0A1H5Y6F8</accession>
<sequence>MRAVVRGLTLVGLVLVWMAGTLAAIAQAPATTVQDTVYRADGTPASGTVSISWGAFTTTGGTAVAAGSTTVTLSAAGLLSVSLVPNANSTPMGNYYTAIFHLNDGSTSRQYWVVPYAVAGAGPAKLAAISNSVLPTTVAMQTVSKAYVDNAVAAALTGTPADSSPYVLKAGDAMTGPLVLPADPVSANQAADKNYVDENVGALAAGLGQKVSVLPAATQVVTQPAGTQLQVNDLNGELYASQYVNGGGNNGIANALGSSNCTGGCTVEVEPTYASGEIPSASVFASETQVIDHRQGATAQTSLNPLPVGSNEVAATSGVELETLSAPQFQVLRPGAVGMDARNVVLSNIAISGGSNQSPQDVETPPYFKSTYGVLKLTGVYNTQGQHVQSGNEMSCYSVGDCLAGGQFILSSGGYRDEADEGTHPFDLQVEEDTNVFTGTCQTGCTTGSTSVQVQAATGGGTEGDGRFLIDKNASKTITTGQIVSGSKTILGIATFSGTSFPVSTFLQTSQAATSQVRNLAPGTVTLSIATTGVPSGFATNTAAVASSGVTCVADVVHNGQEFPNFEMANYSVVDGTHVQLTLAKVHNTGAVLAVGGLCGYGLEQTADTVNGIRQLFPVVGSINATSLYYADGNTPIVGSSTSAISYSTSGYVNYTGTLTTLVRNANVVTATTAGNLPVDVNGLTLTVSGATDSSYNGSYVVTTTGPNTFTYANVGANSTTTGGTVVVQNGGFVLYPMAEVVSVLDPAANAVDGLLTLGPNTAPWASGDAVEEPHYYQQLVAPDTEIITQYVPKPLQYSSAGKFYGGTVGPGVRGWEITNGAPASAYLGGGGTHLPPDDAFNVSGVWSNDFELIAGTTDVLKVNCNLHGCNRWDSTYALMDLQSQVGRDLLYYSPQSDTLQWNLAGQLYTMSPASMTVPTLNATTLNANTVNATTLTGSLGAGSITSGTIAAARLPVFGPSGSSHAVGAVPDPGATAGSTRYLREDGSWTVPTGTGGSMTWPSAAGIAVYAGGSAWGASLTAPASALVGVSDTQTLTNKSIAASEVNSGVMAVAQGGSGTGSTLSGILRGGSPFSAAELSGDCTTNGSNAVTCGRINGVAVPAPTIESLGAWSTSGTAVNSGVPILSNGTQLALTDAASTTASRLVFVTSTNAASTLSDLATTGIPAGYGCFVTRVYAGVTGKYSGMADCSVNTTSGGRVIYTSTNESLGAESWSFVSGIAGSAIQFNSLISSNSSIYGQFAQGASGTSMTASRNAADGYAALTVTNGSSSSTGDVLDLKNSTGLVAAFTQQGALIQTPSGTKPTCATAIEGEFWYTKGSASVNGSLQVCQNQSGTYTWVTH</sequence>
<protein>
    <submittedName>
        <fullName evidence="2">Uncharacterized protein</fullName>
    </submittedName>
</protein>